<reference evidence="11 12" key="1">
    <citation type="submission" date="2016-10" db="EMBL/GenBank/DDBJ databases">
        <authorList>
            <person name="de Groot N.N."/>
        </authorList>
    </citation>
    <scope>NUCLEOTIDE SEQUENCE [LARGE SCALE GENOMIC DNA]</scope>
    <source>
        <strain evidence="11 12">AB35.6</strain>
    </source>
</reference>
<dbReference type="AlphaFoldDB" id="A0A1H4J7T0"/>
<dbReference type="InterPro" id="IPR003700">
    <property type="entry name" value="Pantoate_hydroxy_MeTrfase"/>
</dbReference>
<feature type="binding site" evidence="7 10">
    <location>
        <position position="59"/>
    </location>
    <ligand>
        <name>Mg(2+)</name>
        <dbReference type="ChEBI" id="CHEBI:18420"/>
    </ligand>
</feature>
<keyword evidence="11" id="KW-0489">Methyltransferase</keyword>
<proteinExistence type="inferred from homology"/>
<evidence type="ECO:0000256" key="7">
    <source>
        <dbReference type="HAMAP-Rule" id="MF_00156"/>
    </source>
</evidence>
<feature type="binding site" evidence="7 10">
    <location>
        <position position="98"/>
    </location>
    <ligand>
        <name>Mg(2+)</name>
        <dbReference type="ChEBI" id="CHEBI:18420"/>
    </ligand>
</feature>
<dbReference type="EC" id="2.1.2.11" evidence="7"/>
<dbReference type="PIRSF" id="PIRSF000388">
    <property type="entry name" value="Pantoate_hydroxy_MeTrfase"/>
    <property type="match status" value="1"/>
</dbReference>
<feature type="active site" description="Proton acceptor" evidence="7 8">
    <location>
        <position position="197"/>
    </location>
</feature>
<accession>A0A1H4J7T0</accession>
<dbReference type="HAMAP" id="MF_00156">
    <property type="entry name" value="PanB"/>
    <property type="match status" value="1"/>
</dbReference>
<dbReference type="InterPro" id="IPR040442">
    <property type="entry name" value="Pyrv_kinase-like_dom_sf"/>
</dbReference>
<feature type="binding site" evidence="7 9">
    <location>
        <position position="98"/>
    </location>
    <ligand>
        <name>3-methyl-2-oxobutanoate</name>
        <dbReference type="ChEBI" id="CHEBI:11851"/>
    </ligand>
</feature>
<dbReference type="GO" id="GO:0008168">
    <property type="term" value="F:methyltransferase activity"/>
    <property type="evidence" value="ECO:0007669"/>
    <property type="project" value="UniProtKB-KW"/>
</dbReference>
<feature type="binding site" evidence="7 10">
    <location>
        <position position="130"/>
    </location>
    <ligand>
        <name>Mg(2+)</name>
        <dbReference type="ChEBI" id="CHEBI:18420"/>
    </ligand>
</feature>
<dbReference type="PANTHER" id="PTHR20881:SF0">
    <property type="entry name" value="3-METHYL-2-OXOBUTANOATE HYDROXYMETHYLTRANSFERASE"/>
    <property type="match status" value="1"/>
</dbReference>
<keyword evidence="4 7" id="KW-0566">Pantothenate biosynthesis</keyword>
<dbReference type="Proteomes" id="UP000182409">
    <property type="component" value="Unassembled WGS sequence"/>
</dbReference>
<evidence type="ECO:0000256" key="4">
    <source>
        <dbReference type="ARBA" id="ARBA00022655"/>
    </source>
</evidence>
<dbReference type="Pfam" id="PF02548">
    <property type="entry name" value="Pantoate_transf"/>
    <property type="match status" value="1"/>
</dbReference>
<dbReference type="GO" id="GO:0015940">
    <property type="term" value="P:pantothenate biosynthetic process"/>
    <property type="evidence" value="ECO:0007669"/>
    <property type="project" value="UniProtKB-UniRule"/>
</dbReference>
<evidence type="ECO:0000256" key="6">
    <source>
        <dbReference type="ARBA" id="ARBA00056497"/>
    </source>
</evidence>
<evidence type="ECO:0000256" key="9">
    <source>
        <dbReference type="PIRSR" id="PIRSR000388-2"/>
    </source>
</evidence>
<comment type="function">
    <text evidence="6 7">Catalyzes the reversible reaction in which hydroxymethyl group from 5,10-methylenetetrahydrofolate is transferred onto alpha-ketoisovalerate to form ketopantoate.</text>
</comment>
<comment type="similarity">
    <text evidence="2 7">Belongs to the PanB family.</text>
</comment>
<evidence type="ECO:0000256" key="2">
    <source>
        <dbReference type="ARBA" id="ARBA00008676"/>
    </source>
</evidence>
<dbReference type="GO" id="GO:0005737">
    <property type="term" value="C:cytoplasm"/>
    <property type="evidence" value="ECO:0007669"/>
    <property type="project" value="UniProtKB-SubCell"/>
</dbReference>
<dbReference type="GO" id="GO:0003864">
    <property type="term" value="F:3-methyl-2-oxobutanoate hydroxymethyltransferase activity"/>
    <property type="evidence" value="ECO:0007669"/>
    <property type="project" value="UniProtKB-UniRule"/>
</dbReference>
<dbReference type="UniPathway" id="UPA00028">
    <property type="reaction ID" value="UER00003"/>
</dbReference>
<dbReference type="OrthoDB" id="9781789at2"/>
<feature type="binding site" evidence="7 9">
    <location>
        <position position="128"/>
    </location>
    <ligand>
        <name>3-methyl-2-oxobutanoate</name>
        <dbReference type="ChEBI" id="CHEBI:11851"/>
    </ligand>
</feature>
<keyword evidence="7 10" id="KW-0479">Metal-binding</keyword>
<evidence type="ECO:0000256" key="5">
    <source>
        <dbReference type="ARBA" id="ARBA00022679"/>
    </source>
</evidence>
<organism evidence="11 12">
    <name type="scientific">Terriglobus roseus</name>
    <dbReference type="NCBI Taxonomy" id="392734"/>
    <lineage>
        <taxon>Bacteria</taxon>
        <taxon>Pseudomonadati</taxon>
        <taxon>Acidobacteriota</taxon>
        <taxon>Terriglobia</taxon>
        <taxon>Terriglobales</taxon>
        <taxon>Acidobacteriaceae</taxon>
        <taxon>Terriglobus</taxon>
    </lineage>
</organism>
<dbReference type="InterPro" id="IPR015813">
    <property type="entry name" value="Pyrv/PenolPyrv_kinase-like_dom"/>
</dbReference>
<comment type="subunit">
    <text evidence="3 7">Homodecamer; pentamer of dimers.</text>
</comment>
<comment type="subcellular location">
    <subcellularLocation>
        <location evidence="7">Cytoplasm</location>
    </subcellularLocation>
</comment>
<comment type="pathway">
    <text evidence="1 7">Cofactor biosynthesis; (R)-pantothenate biosynthesis; (R)-pantoate from 3-methyl-2-oxobutanoate: step 1/2.</text>
</comment>
<dbReference type="NCBIfam" id="TIGR00222">
    <property type="entry name" value="panB"/>
    <property type="match status" value="1"/>
</dbReference>
<dbReference type="RefSeq" id="WP_074652104.1">
    <property type="nucleotide sequence ID" value="NZ_FNSD01000001.1"/>
</dbReference>
<gene>
    <name evidence="7" type="primary">panB</name>
    <name evidence="11" type="ORF">SAMN05443244_0391</name>
</gene>
<keyword evidence="7" id="KW-0963">Cytoplasm</keyword>
<dbReference type="SUPFAM" id="SSF51621">
    <property type="entry name" value="Phosphoenolpyruvate/pyruvate domain"/>
    <property type="match status" value="1"/>
</dbReference>
<dbReference type="GO" id="GO:0000287">
    <property type="term" value="F:magnesium ion binding"/>
    <property type="evidence" value="ECO:0007669"/>
    <property type="project" value="TreeGrafter"/>
</dbReference>
<comment type="catalytic activity">
    <reaction evidence="7">
        <text>(6R)-5,10-methylene-5,6,7,8-tetrahydrofolate + 3-methyl-2-oxobutanoate + H2O = 2-dehydropantoate + (6S)-5,6,7,8-tetrahydrofolate</text>
        <dbReference type="Rhea" id="RHEA:11824"/>
        <dbReference type="ChEBI" id="CHEBI:11561"/>
        <dbReference type="ChEBI" id="CHEBI:11851"/>
        <dbReference type="ChEBI" id="CHEBI:15377"/>
        <dbReference type="ChEBI" id="CHEBI:15636"/>
        <dbReference type="ChEBI" id="CHEBI:57453"/>
        <dbReference type="EC" id="2.1.2.11"/>
    </reaction>
</comment>
<evidence type="ECO:0000256" key="3">
    <source>
        <dbReference type="ARBA" id="ARBA00011424"/>
    </source>
</evidence>
<name>A0A1H4J7T0_9BACT</name>
<evidence type="ECO:0000313" key="12">
    <source>
        <dbReference type="Proteomes" id="UP000182409"/>
    </source>
</evidence>
<keyword evidence="5 7" id="KW-0808">Transferase</keyword>
<keyword evidence="7 10" id="KW-0460">Magnesium</keyword>
<evidence type="ECO:0000256" key="10">
    <source>
        <dbReference type="PIRSR" id="PIRSR000388-3"/>
    </source>
</evidence>
<sequence length="302" mass="32475">MSLTEVRDALRPRSVTKVTPQALLRSKQAATPITALTAYDYPTARLVDEAGIDLLLVGDSLGTAVLGYDNTLSVTMDDMLHHARAVRRGVERAMLVVDMPYGSYQVSVEDTLRNALRLVKESGAEAVKLEGGATQASRVRALTAAEIPVVGHIGLTPQSVYRMGGYQVQGRSEATADQLRADALALEQAGAIALVLEGIPRELAAQITALLTIPTIGIGAGPDCDGQILVFHDLFELSFAKRPKFVRSFGNGRQFLELGLRSYRDAVTKKTFPNDAESYHMPKGVSLQVTDALRANEVVVCG</sequence>
<dbReference type="FunFam" id="3.20.20.60:FF:000003">
    <property type="entry name" value="3-methyl-2-oxobutanoate hydroxymethyltransferase"/>
    <property type="match status" value="1"/>
</dbReference>
<comment type="cofactor">
    <cofactor evidence="7 10">
        <name>Mg(2+)</name>
        <dbReference type="ChEBI" id="CHEBI:18420"/>
    </cofactor>
    <text evidence="7 10">Binds 1 Mg(2+) ion per subunit.</text>
</comment>
<dbReference type="CDD" id="cd06557">
    <property type="entry name" value="KPHMT-like"/>
    <property type="match status" value="1"/>
</dbReference>
<dbReference type="PANTHER" id="PTHR20881">
    <property type="entry name" value="3-METHYL-2-OXOBUTANOATE HYDROXYMETHYLTRANSFERASE"/>
    <property type="match status" value="1"/>
</dbReference>
<evidence type="ECO:0000256" key="1">
    <source>
        <dbReference type="ARBA" id="ARBA00005033"/>
    </source>
</evidence>
<evidence type="ECO:0000313" key="11">
    <source>
        <dbReference type="EMBL" id="SEB41708.1"/>
    </source>
</evidence>
<dbReference type="NCBIfam" id="NF001452">
    <property type="entry name" value="PRK00311.1"/>
    <property type="match status" value="1"/>
</dbReference>
<feature type="binding site" evidence="7 9">
    <location>
        <begin position="59"/>
        <end position="60"/>
    </location>
    <ligand>
        <name>3-methyl-2-oxobutanoate</name>
        <dbReference type="ChEBI" id="CHEBI:11851"/>
    </ligand>
</feature>
<evidence type="ECO:0000256" key="8">
    <source>
        <dbReference type="PIRSR" id="PIRSR000388-1"/>
    </source>
</evidence>
<dbReference type="GO" id="GO:0032259">
    <property type="term" value="P:methylation"/>
    <property type="evidence" value="ECO:0007669"/>
    <property type="project" value="UniProtKB-KW"/>
</dbReference>
<protein>
    <recommendedName>
        <fullName evidence="7">3-methyl-2-oxobutanoate hydroxymethyltransferase</fullName>
        <ecNumber evidence="7">2.1.2.11</ecNumber>
    </recommendedName>
    <alternativeName>
        <fullName evidence="7">Ketopantoate hydroxymethyltransferase</fullName>
        <shortName evidence="7">KPHMT</shortName>
    </alternativeName>
</protein>
<dbReference type="Gene3D" id="3.20.20.60">
    <property type="entry name" value="Phosphoenolpyruvate-binding domains"/>
    <property type="match status" value="1"/>
</dbReference>
<dbReference type="EMBL" id="FNSD01000001">
    <property type="protein sequence ID" value="SEB41708.1"/>
    <property type="molecule type" value="Genomic_DNA"/>
</dbReference>